<evidence type="ECO:0000313" key="12">
    <source>
        <dbReference type="EMBL" id="CAE0475303.1"/>
    </source>
</evidence>
<feature type="transmembrane region" description="Helical" evidence="10">
    <location>
        <begin position="109"/>
        <end position="132"/>
    </location>
</feature>
<keyword evidence="5 10" id="KW-1133">Transmembrane helix</keyword>
<gene>
    <name evidence="12" type="ORF">CDEB00056_LOCUS20156</name>
</gene>
<dbReference type="InterPro" id="IPR002048">
    <property type="entry name" value="EF_hand_dom"/>
</dbReference>
<accession>A0A7S3QER5</accession>
<feature type="transmembrane region" description="Helical" evidence="10">
    <location>
        <begin position="165"/>
        <end position="187"/>
    </location>
</feature>
<keyword evidence="3 10" id="KW-0812">Transmembrane</keyword>
<dbReference type="Pfam" id="PF07885">
    <property type="entry name" value="Ion_trans_2"/>
    <property type="match status" value="2"/>
</dbReference>
<feature type="region of interest" description="Disordered" evidence="9">
    <location>
        <begin position="1"/>
        <end position="81"/>
    </location>
</feature>
<dbReference type="GO" id="GO:0022841">
    <property type="term" value="F:potassium ion leak channel activity"/>
    <property type="evidence" value="ECO:0007669"/>
    <property type="project" value="TreeGrafter"/>
</dbReference>
<dbReference type="InterPro" id="IPR018247">
    <property type="entry name" value="EF_Hand_1_Ca_BS"/>
</dbReference>
<protein>
    <recommendedName>
        <fullName evidence="11">EF-hand domain-containing protein</fullName>
    </recommendedName>
</protein>
<dbReference type="InterPro" id="IPR011992">
    <property type="entry name" value="EF-hand-dom_pair"/>
</dbReference>
<dbReference type="GO" id="GO:0005886">
    <property type="term" value="C:plasma membrane"/>
    <property type="evidence" value="ECO:0007669"/>
    <property type="project" value="TreeGrafter"/>
</dbReference>
<dbReference type="InterPro" id="IPR003280">
    <property type="entry name" value="2pore_dom_K_chnl"/>
</dbReference>
<dbReference type="GO" id="GO:0015271">
    <property type="term" value="F:outward rectifier potassium channel activity"/>
    <property type="evidence" value="ECO:0007669"/>
    <property type="project" value="TreeGrafter"/>
</dbReference>
<dbReference type="PROSITE" id="PS50222">
    <property type="entry name" value="EF_HAND_2"/>
    <property type="match status" value="1"/>
</dbReference>
<keyword evidence="4" id="KW-0106">Calcium</keyword>
<dbReference type="SUPFAM" id="SSF81324">
    <property type="entry name" value="Voltage-gated potassium channels"/>
    <property type="match status" value="2"/>
</dbReference>
<organism evidence="12">
    <name type="scientific">Chaetoceros debilis</name>
    <dbReference type="NCBI Taxonomy" id="122233"/>
    <lineage>
        <taxon>Eukaryota</taxon>
        <taxon>Sar</taxon>
        <taxon>Stramenopiles</taxon>
        <taxon>Ochrophyta</taxon>
        <taxon>Bacillariophyta</taxon>
        <taxon>Coscinodiscophyceae</taxon>
        <taxon>Chaetocerotophycidae</taxon>
        <taxon>Chaetocerotales</taxon>
        <taxon>Chaetocerotaceae</taxon>
        <taxon>Chaetoceros</taxon>
    </lineage>
</organism>
<dbReference type="Gene3D" id="1.10.287.70">
    <property type="match status" value="2"/>
</dbReference>
<dbReference type="InterPro" id="IPR013099">
    <property type="entry name" value="K_chnl_dom"/>
</dbReference>
<feature type="transmembrane region" description="Helical" evidence="10">
    <location>
        <begin position="260"/>
        <end position="285"/>
    </location>
</feature>
<feature type="transmembrane region" description="Helical" evidence="10">
    <location>
        <begin position="318"/>
        <end position="336"/>
    </location>
</feature>
<evidence type="ECO:0000256" key="6">
    <source>
        <dbReference type="ARBA" id="ARBA00023065"/>
    </source>
</evidence>
<sequence>MLTSSSSSDSALTSSTNSSAILSSRLETASRKERAVRKGSTKKIDPSMMSKQEALLKPSSTEEKVDEKYSHRRFGRKPTNEKENGIANKVAHGGFTAHGYSDFSSSRKAMLMSIAAFLLYTIIGTVVFANWVDGWSTVDALYYTVATFTTVGYGDISPVTPGQRVFGIFFAIFGIIVLGNVALGIVFDQLINSFQKARKENANSTKRNLMNKFEQKSMSNSSMKNGLGSDDGKSEGKHPNSSSLRKEASPLKEEEKEQRLWLNSITNLVLVAVGIILPAAIIGIIEGWPVIDILYFASITATTIGYGDLSPQTLSTRLITVFYLPFCISIMAKIFSDITTTFMEKRAQEAEEEFYDRKLTKDDLKAMDIAKNGDVSVGEFLEFMLVTMNKVESEDIKELKDLYSALDTDADGSLTLNDLHQYAYGEDMYDDKEDEEGGNIQTLSARSPDKEGYIGGIAALWRKVH</sequence>
<proteinExistence type="predicted"/>
<dbReference type="PANTHER" id="PTHR11003">
    <property type="entry name" value="POTASSIUM CHANNEL, SUBFAMILY K"/>
    <property type="match status" value="1"/>
</dbReference>
<dbReference type="PANTHER" id="PTHR11003:SF291">
    <property type="entry name" value="IP11374P"/>
    <property type="match status" value="1"/>
</dbReference>
<dbReference type="GO" id="GO:0030322">
    <property type="term" value="P:stabilization of membrane potential"/>
    <property type="evidence" value="ECO:0007669"/>
    <property type="project" value="TreeGrafter"/>
</dbReference>
<evidence type="ECO:0000256" key="2">
    <source>
        <dbReference type="ARBA" id="ARBA00022448"/>
    </source>
</evidence>
<keyword evidence="8" id="KW-0407">Ion channel</keyword>
<feature type="region of interest" description="Disordered" evidence="9">
    <location>
        <begin position="216"/>
        <end position="251"/>
    </location>
</feature>
<dbReference type="EMBL" id="HBIO01026240">
    <property type="protein sequence ID" value="CAE0475303.1"/>
    <property type="molecule type" value="Transcribed_RNA"/>
</dbReference>
<dbReference type="GO" id="GO:0005737">
    <property type="term" value="C:cytoplasm"/>
    <property type="evidence" value="ECO:0007669"/>
    <property type="project" value="UniProtKB-ARBA"/>
</dbReference>
<evidence type="ECO:0000256" key="10">
    <source>
        <dbReference type="SAM" id="Phobius"/>
    </source>
</evidence>
<feature type="compositionally biased region" description="Basic and acidic residues" evidence="9">
    <location>
        <begin position="230"/>
        <end position="251"/>
    </location>
</feature>
<comment type="subcellular location">
    <subcellularLocation>
        <location evidence="1">Membrane</location>
        <topology evidence="1">Multi-pass membrane protein</topology>
    </subcellularLocation>
</comment>
<dbReference type="GO" id="GO:0005509">
    <property type="term" value="F:calcium ion binding"/>
    <property type="evidence" value="ECO:0007669"/>
    <property type="project" value="InterPro"/>
</dbReference>
<dbReference type="PROSITE" id="PS00018">
    <property type="entry name" value="EF_HAND_1"/>
    <property type="match status" value="1"/>
</dbReference>
<evidence type="ECO:0000256" key="1">
    <source>
        <dbReference type="ARBA" id="ARBA00004141"/>
    </source>
</evidence>
<keyword evidence="7 10" id="KW-0472">Membrane</keyword>
<dbReference type="AlphaFoldDB" id="A0A7S3QER5"/>
<reference evidence="12" key="1">
    <citation type="submission" date="2021-01" db="EMBL/GenBank/DDBJ databases">
        <authorList>
            <person name="Corre E."/>
            <person name="Pelletier E."/>
            <person name="Niang G."/>
            <person name="Scheremetjew M."/>
            <person name="Finn R."/>
            <person name="Kale V."/>
            <person name="Holt S."/>
            <person name="Cochrane G."/>
            <person name="Meng A."/>
            <person name="Brown T."/>
            <person name="Cohen L."/>
        </authorList>
    </citation>
    <scope>NUCLEOTIDE SEQUENCE</scope>
    <source>
        <strain evidence="12">MM31A-1</strain>
    </source>
</reference>
<evidence type="ECO:0000256" key="7">
    <source>
        <dbReference type="ARBA" id="ARBA00023136"/>
    </source>
</evidence>
<evidence type="ECO:0000256" key="3">
    <source>
        <dbReference type="ARBA" id="ARBA00022692"/>
    </source>
</evidence>
<evidence type="ECO:0000256" key="4">
    <source>
        <dbReference type="ARBA" id="ARBA00022837"/>
    </source>
</evidence>
<keyword evidence="6" id="KW-0406">Ion transport</keyword>
<feature type="compositionally biased region" description="Low complexity" evidence="9">
    <location>
        <begin position="1"/>
        <end position="24"/>
    </location>
</feature>
<evidence type="ECO:0000259" key="11">
    <source>
        <dbReference type="PROSITE" id="PS50222"/>
    </source>
</evidence>
<name>A0A7S3QER5_9STRA</name>
<keyword evidence="2" id="KW-0813">Transport</keyword>
<dbReference type="Gene3D" id="1.10.238.10">
    <property type="entry name" value="EF-hand"/>
    <property type="match status" value="1"/>
</dbReference>
<feature type="domain" description="EF-hand" evidence="11">
    <location>
        <begin position="394"/>
        <end position="429"/>
    </location>
</feature>
<feature type="compositionally biased region" description="Basic and acidic residues" evidence="9">
    <location>
        <begin position="60"/>
        <end position="69"/>
    </location>
</feature>
<dbReference type="PRINTS" id="PR01333">
    <property type="entry name" value="2POREKCHANEL"/>
</dbReference>
<evidence type="ECO:0000256" key="5">
    <source>
        <dbReference type="ARBA" id="ARBA00022989"/>
    </source>
</evidence>
<evidence type="ECO:0000256" key="9">
    <source>
        <dbReference type="SAM" id="MobiDB-lite"/>
    </source>
</evidence>
<dbReference type="SUPFAM" id="SSF47473">
    <property type="entry name" value="EF-hand"/>
    <property type="match status" value="1"/>
</dbReference>
<evidence type="ECO:0000256" key="8">
    <source>
        <dbReference type="ARBA" id="ARBA00023303"/>
    </source>
</evidence>